<keyword evidence="3" id="KW-1185">Reference proteome</keyword>
<organism evidence="2 3">
    <name type="scientific">Thermomonospora umbrina</name>
    <dbReference type="NCBI Taxonomy" id="111806"/>
    <lineage>
        <taxon>Bacteria</taxon>
        <taxon>Bacillati</taxon>
        <taxon>Actinomycetota</taxon>
        <taxon>Actinomycetes</taxon>
        <taxon>Streptosporangiales</taxon>
        <taxon>Thermomonosporaceae</taxon>
        <taxon>Thermomonospora</taxon>
    </lineage>
</organism>
<proteinExistence type="predicted"/>
<dbReference type="OrthoDB" id="3473536at2"/>
<gene>
    <name evidence="2" type="ORF">DFJ69_1950</name>
</gene>
<dbReference type="AlphaFoldDB" id="A0A3D9SRD9"/>
<evidence type="ECO:0000313" key="3">
    <source>
        <dbReference type="Proteomes" id="UP000256661"/>
    </source>
</evidence>
<comment type="caution">
    <text evidence="2">The sequence shown here is derived from an EMBL/GenBank/DDBJ whole genome shotgun (WGS) entry which is preliminary data.</text>
</comment>
<reference evidence="2 3" key="1">
    <citation type="submission" date="2018-08" db="EMBL/GenBank/DDBJ databases">
        <title>Sequencing the genomes of 1000 actinobacteria strains.</title>
        <authorList>
            <person name="Klenk H.-P."/>
        </authorList>
    </citation>
    <scope>NUCLEOTIDE SEQUENCE [LARGE SCALE GENOMIC DNA]</scope>
    <source>
        <strain evidence="2 3">DSM 43927</strain>
    </source>
</reference>
<name>A0A3D9SRD9_9ACTN</name>
<feature type="compositionally biased region" description="Low complexity" evidence="1">
    <location>
        <begin position="71"/>
        <end position="81"/>
    </location>
</feature>
<feature type="compositionally biased region" description="Basic and acidic residues" evidence="1">
    <location>
        <begin position="60"/>
        <end position="69"/>
    </location>
</feature>
<dbReference type="RefSeq" id="WP_147312255.1">
    <property type="nucleotide sequence ID" value="NZ_QTTT01000001.1"/>
</dbReference>
<feature type="region of interest" description="Disordered" evidence="1">
    <location>
        <begin position="57"/>
        <end position="81"/>
    </location>
</feature>
<evidence type="ECO:0000313" key="2">
    <source>
        <dbReference type="EMBL" id="REE96513.1"/>
    </source>
</evidence>
<accession>A0A3D9SRD9</accession>
<sequence length="154" mass="16912">MKTRYFAGWLVDLVRQAADPRVSVQTFAQLGYEDQPLGLVFEYGDGSRLWVQIVGTSPDGGERPDKLTDHPAGLEPAPTTPTGPALAMGELEDLLVGLVEKAGHPDIRTVERYDGRYGFKVVFTDGAGAFLYWLGPSRKGGTAPEGRLYYHDRK</sequence>
<dbReference type="EMBL" id="QTTT01000001">
    <property type="protein sequence ID" value="REE96513.1"/>
    <property type="molecule type" value="Genomic_DNA"/>
</dbReference>
<dbReference type="Proteomes" id="UP000256661">
    <property type="component" value="Unassembled WGS sequence"/>
</dbReference>
<protein>
    <submittedName>
        <fullName evidence="2">Uncharacterized protein</fullName>
    </submittedName>
</protein>
<evidence type="ECO:0000256" key="1">
    <source>
        <dbReference type="SAM" id="MobiDB-lite"/>
    </source>
</evidence>